<evidence type="ECO:0000259" key="2">
    <source>
        <dbReference type="PROSITE" id="PS50894"/>
    </source>
</evidence>
<dbReference type="PROSITE" id="PS50894">
    <property type="entry name" value="HPT"/>
    <property type="match status" value="1"/>
</dbReference>
<dbReference type="GO" id="GO:0004672">
    <property type="term" value="F:protein kinase activity"/>
    <property type="evidence" value="ECO:0007669"/>
    <property type="project" value="UniProtKB-ARBA"/>
</dbReference>
<dbReference type="Proteomes" id="UP000029692">
    <property type="component" value="Unassembled WGS sequence"/>
</dbReference>
<evidence type="ECO:0000313" key="3">
    <source>
        <dbReference type="EMBL" id="KGE71851.1"/>
    </source>
</evidence>
<sequence length="245" mass="27585">MAEFPHTILQESFSFLVFNQDTPPDALTWQYEDPSRFQITCDQSSIQRLLLLWLEACFKLRDTLEVTISLRENPLPGVPYGIAFRTSQVDSNAVATIIESEPGIKELLAARRLELVDHGILFPVQEVSRSQKDQPLDLTQLHGKFEDPADAQLLLELFMQHTPVRILQLEDALSADNSREAHRLAHSIKGGALNICAADLAETAKTLEVELKTRGCTPKTVELLSTLKKRYGLVDTYWNSLEGEQ</sequence>
<evidence type="ECO:0000256" key="1">
    <source>
        <dbReference type="PROSITE-ProRule" id="PRU00110"/>
    </source>
</evidence>
<keyword evidence="4" id="KW-1185">Reference proteome</keyword>
<feature type="modified residue" description="Phosphohistidine" evidence="1">
    <location>
        <position position="186"/>
    </location>
</feature>
<accession>A0A098QWE2</accession>
<organism evidence="3 4">
    <name type="scientific">Spirochaeta lutea</name>
    <dbReference type="NCBI Taxonomy" id="1480694"/>
    <lineage>
        <taxon>Bacteria</taxon>
        <taxon>Pseudomonadati</taxon>
        <taxon>Spirochaetota</taxon>
        <taxon>Spirochaetia</taxon>
        <taxon>Spirochaetales</taxon>
        <taxon>Spirochaetaceae</taxon>
        <taxon>Spirochaeta</taxon>
    </lineage>
</organism>
<dbReference type="Pfam" id="PF01627">
    <property type="entry name" value="Hpt"/>
    <property type="match status" value="1"/>
</dbReference>
<feature type="domain" description="HPt" evidence="2">
    <location>
        <begin position="147"/>
        <end position="245"/>
    </location>
</feature>
<dbReference type="InterPro" id="IPR036641">
    <property type="entry name" value="HPT_dom_sf"/>
</dbReference>
<dbReference type="RefSeq" id="WP_037547665.1">
    <property type="nucleotide sequence ID" value="NZ_JNUP01000064.1"/>
</dbReference>
<dbReference type="InterPro" id="IPR008207">
    <property type="entry name" value="Sig_transdc_His_kin_Hpt_dom"/>
</dbReference>
<dbReference type="SUPFAM" id="SSF47226">
    <property type="entry name" value="Histidine-containing phosphotransfer domain, HPT domain"/>
    <property type="match status" value="1"/>
</dbReference>
<dbReference type="OrthoDB" id="1669200at2"/>
<protein>
    <recommendedName>
        <fullName evidence="2">HPt domain-containing protein</fullName>
    </recommendedName>
</protein>
<proteinExistence type="predicted"/>
<gene>
    <name evidence="3" type="ORF">DC28_08455</name>
</gene>
<dbReference type="EMBL" id="JNUP01000064">
    <property type="protein sequence ID" value="KGE71851.1"/>
    <property type="molecule type" value="Genomic_DNA"/>
</dbReference>
<dbReference type="GO" id="GO:0000160">
    <property type="term" value="P:phosphorelay signal transduction system"/>
    <property type="evidence" value="ECO:0007669"/>
    <property type="project" value="InterPro"/>
</dbReference>
<dbReference type="Gene3D" id="1.20.120.160">
    <property type="entry name" value="HPT domain"/>
    <property type="match status" value="1"/>
</dbReference>
<evidence type="ECO:0000313" key="4">
    <source>
        <dbReference type="Proteomes" id="UP000029692"/>
    </source>
</evidence>
<dbReference type="CDD" id="cd00088">
    <property type="entry name" value="HPT"/>
    <property type="match status" value="1"/>
</dbReference>
<comment type="caution">
    <text evidence="3">The sequence shown here is derived from an EMBL/GenBank/DDBJ whole genome shotgun (WGS) entry which is preliminary data.</text>
</comment>
<dbReference type="AlphaFoldDB" id="A0A098QWE2"/>
<dbReference type="STRING" id="1480694.DC28_08455"/>
<reference evidence="3 4" key="1">
    <citation type="submission" date="2014-05" db="EMBL/GenBank/DDBJ databases">
        <title>De novo Genome Sequence of Spirocheata sp.</title>
        <authorList>
            <person name="Shivani Y."/>
            <person name="Subhash Y."/>
            <person name="Tushar L."/>
            <person name="Sasikala C."/>
            <person name="Ramana C.V."/>
        </authorList>
    </citation>
    <scope>NUCLEOTIDE SEQUENCE [LARGE SCALE GENOMIC DNA]</scope>
    <source>
        <strain evidence="3 4">JC230</strain>
    </source>
</reference>
<keyword evidence="1" id="KW-0597">Phosphoprotein</keyword>
<name>A0A098QWE2_9SPIO</name>